<dbReference type="Gene3D" id="3.40.190.290">
    <property type="match status" value="1"/>
</dbReference>
<keyword evidence="3" id="KW-0238">DNA-binding</keyword>
<dbReference type="PANTHER" id="PTHR30419">
    <property type="entry name" value="HTH-TYPE TRANSCRIPTIONAL REGULATOR YBHD"/>
    <property type="match status" value="1"/>
</dbReference>
<dbReference type="RefSeq" id="WP_137606655.1">
    <property type="nucleotide sequence ID" value="NZ_BJDH01000002.1"/>
</dbReference>
<evidence type="ECO:0000313" key="6">
    <source>
        <dbReference type="EMBL" id="MFC6294925.1"/>
    </source>
</evidence>
<dbReference type="EMBL" id="JBHSSB010000015">
    <property type="protein sequence ID" value="MFC6294925.1"/>
    <property type="molecule type" value="Genomic_DNA"/>
</dbReference>
<keyword evidence="4" id="KW-0804">Transcription</keyword>
<comment type="similarity">
    <text evidence="1">Belongs to the LysR transcriptional regulatory family.</text>
</comment>
<dbReference type="PROSITE" id="PS50931">
    <property type="entry name" value="HTH_LYSR"/>
    <property type="match status" value="1"/>
</dbReference>
<dbReference type="Proteomes" id="UP001596227">
    <property type="component" value="Unassembled WGS sequence"/>
</dbReference>
<reference evidence="7" key="1">
    <citation type="journal article" date="2019" name="Int. J. Syst. Evol. Microbiol.">
        <title>The Global Catalogue of Microorganisms (GCM) 10K type strain sequencing project: providing services to taxonomists for standard genome sequencing and annotation.</title>
        <authorList>
            <consortium name="The Broad Institute Genomics Platform"/>
            <consortium name="The Broad Institute Genome Sequencing Center for Infectious Disease"/>
            <person name="Wu L."/>
            <person name="Ma J."/>
        </authorList>
    </citation>
    <scope>NUCLEOTIDE SEQUENCE [LARGE SCALE GENOMIC DNA]</scope>
    <source>
        <strain evidence="7">CCM 8934</strain>
    </source>
</reference>
<dbReference type="PANTHER" id="PTHR30419:SF8">
    <property type="entry name" value="NITROGEN ASSIMILATION TRANSCRIPTIONAL ACTIVATOR-RELATED"/>
    <property type="match status" value="1"/>
</dbReference>
<proteinExistence type="inferred from homology"/>
<dbReference type="CDD" id="cd05466">
    <property type="entry name" value="PBP2_LTTR_substrate"/>
    <property type="match status" value="1"/>
</dbReference>
<dbReference type="InterPro" id="IPR000847">
    <property type="entry name" value="LysR_HTH_N"/>
</dbReference>
<evidence type="ECO:0000256" key="3">
    <source>
        <dbReference type="ARBA" id="ARBA00023125"/>
    </source>
</evidence>
<keyword evidence="2" id="KW-0805">Transcription regulation</keyword>
<dbReference type="SUPFAM" id="SSF46785">
    <property type="entry name" value="Winged helix' DNA-binding domain"/>
    <property type="match status" value="1"/>
</dbReference>
<organism evidence="6 7">
    <name type="scientific">Lactiplantibacillus daoliensis</name>
    <dbReference type="NCBI Taxonomy" id="2559916"/>
    <lineage>
        <taxon>Bacteria</taxon>
        <taxon>Bacillati</taxon>
        <taxon>Bacillota</taxon>
        <taxon>Bacilli</taxon>
        <taxon>Lactobacillales</taxon>
        <taxon>Lactobacillaceae</taxon>
        <taxon>Lactiplantibacillus</taxon>
    </lineage>
</organism>
<dbReference type="InterPro" id="IPR005119">
    <property type="entry name" value="LysR_subst-bd"/>
</dbReference>
<gene>
    <name evidence="6" type="ORF">ACFQH1_06895</name>
</gene>
<feature type="domain" description="HTH lysR-type" evidence="5">
    <location>
        <begin position="1"/>
        <end position="58"/>
    </location>
</feature>
<evidence type="ECO:0000259" key="5">
    <source>
        <dbReference type="PROSITE" id="PS50931"/>
    </source>
</evidence>
<protein>
    <submittedName>
        <fullName evidence="6">LysR family transcriptional regulator</fullName>
    </submittedName>
</protein>
<comment type="caution">
    <text evidence="6">The sequence shown here is derived from an EMBL/GenBank/DDBJ whole genome shotgun (WGS) entry which is preliminary data.</text>
</comment>
<sequence>MEIRVLRYFVEAVRQASITRAAEALHVSQPTLSKQLKGLENEIGKQLFQRDNYGIKLTTAGTLMRKRAEDILAMVDKTSAEFSAMTTLTGGNLYIGCAESQSIRYLAASVSTFRQHYPDLRFHLVSGDTELVTDKLDQGLADLAIIAEPPRLDHYTYLEIPGADTWGVVMRQEDPLSQKEVITPTDLKHQAIICSEQAIKNDIPRWAGDEVFNLNLIGTTNLVFNGSVFVRSGLGKLLSFKGLCDTSATSGLTFRPLSPQLKTKMYIIWKKYQVFSPIAERFVEQLQADFAN</sequence>
<evidence type="ECO:0000256" key="4">
    <source>
        <dbReference type="ARBA" id="ARBA00023163"/>
    </source>
</evidence>
<dbReference type="InterPro" id="IPR036390">
    <property type="entry name" value="WH_DNA-bd_sf"/>
</dbReference>
<name>A0ABW1UFP8_9LACO</name>
<dbReference type="SUPFAM" id="SSF53850">
    <property type="entry name" value="Periplasmic binding protein-like II"/>
    <property type="match status" value="1"/>
</dbReference>
<dbReference type="InterPro" id="IPR050950">
    <property type="entry name" value="HTH-type_LysR_regulators"/>
</dbReference>
<dbReference type="InterPro" id="IPR036388">
    <property type="entry name" value="WH-like_DNA-bd_sf"/>
</dbReference>
<dbReference type="PRINTS" id="PR00039">
    <property type="entry name" value="HTHLYSR"/>
</dbReference>
<evidence type="ECO:0000313" key="7">
    <source>
        <dbReference type="Proteomes" id="UP001596227"/>
    </source>
</evidence>
<dbReference type="Pfam" id="PF00126">
    <property type="entry name" value="HTH_1"/>
    <property type="match status" value="1"/>
</dbReference>
<keyword evidence="7" id="KW-1185">Reference proteome</keyword>
<dbReference type="Pfam" id="PF03466">
    <property type="entry name" value="LysR_substrate"/>
    <property type="match status" value="1"/>
</dbReference>
<evidence type="ECO:0000256" key="1">
    <source>
        <dbReference type="ARBA" id="ARBA00009437"/>
    </source>
</evidence>
<dbReference type="Gene3D" id="1.10.10.10">
    <property type="entry name" value="Winged helix-like DNA-binding domain superfamily/Winged helix DNA-binding domain"/>
    <property type="match status" value="1"/>
</dbReference>
<accession>A0ABW1UFP8</accession>
<evidence type="ECO:0000256" key="2">
    <source>
        <dbReference type="ARBA" id="ARBA00023015"/>
    </source>
</evidence>